<dbReference type="Gene3D" id="3.40.50.720">
    <property type="entry name" value="NAD(P)-binding Rossmann-like Domain"/>
    <property type="match status" value="1"/>
</dbReference>
<organism evidence="2 3">
    <name type="scientific">Pigmentiphaga kullae</name>
    <dbReference type="NCBI Taxonomy" id="151784"/>
    <lineage>
        <taxon>Bacteria</taxon>
        <taxon>Pseudomonadati</taxon>
        <taxon>Pseudomonadota</taxon>
        <taxon>Betaproteobacteria</taxon>
        <taxon>Burkholderiales</taxon>
        <taxon>Alcaligenaceae</taxon>
        <taxon>Pigmentiphaga</taxon>
    </lineage>
</organism>
<dbReference type="GO" id="GO:0016616">
    <property type="term" value="F:oxidoreductase activity, acting on the CH-OH group of donors, NAD or NADP as acceptor"/>
    <property type="evidence" value="ECO:0007669"/>
    <property type="project" value="TreeGrafter"/>
</dbReference>
<protein>
    <submittedName>
        <fullName evidence="2">NAD(P)-dependent dehydrogenase (Short-subunit alcohol dehydrogenase family)</fullName>
    </submittedName>
</protein>
<name>A0A4Q7NHF1_9BURK</name>
<dbReference type="EMBL" id="SGXC01000001">
    <property type="protein sequence ID" value="RZS84395.1"/>
    <property type="molecule type" value="Genomic_DNA"/>
</dbReference>
<dbReference type="InterPro" id="IPR036291">
    <property type="entry name" value="NAD(P)-bd_dom_sf"/>
</dbReference>
<comment type="similarity">
    <text evidence="1">Belongs to the short-chain dehydrogenases/reductases (SDR) family.</text>
</comment>
<keyword evidence="3" id="KW-1185">Reference proteome</keyword>
<dbReference type="PANTHER" id="PTHR42760">
    <property type="entry name" value="SHORT-CHAIN DEHYDROGENASES/REDUCTASES FAMILY MEMBER"/>
    <property type="match status" value="1"/>
</dbReference>
<dbReference type="InterPro" id="IPR002347">
    <property type="entry name" value="SDR_fam"/>
</dbReference>
<dbReference type="PANTHER" id="PTHR42760:SF135">
    <property type="entry name" value="BLL7886 PROTEIN"/>
    <property type="match status" value="1"/>
</dbReference>
<dbReference type="Proteomes" id="UP000292445">
    <property type="component" value="Unassembled WGS sequence"/>
</dbReference>
<dbReference type="SUPFAM" id="SSF51735">
    <property type="entry name" value="NAD(P)-binding Rossmann-fold domains"/>
    <property type="match status" value="1"/>
</dbReference>
<gene>
    <name evidence="2" type="ORF">EV675_0412</name>
</gene>
<dbReference type="FunFam" id="3.40.50.720:FF:000084">
    <property type="entry name" value="Short-chain dehydrogenase reductase"/>
    <property type="match status" value="1"/>
</dbReference>
<dbReference type="CDD" id="cd05233">
    <property type="entry name" value="SDR_c"/>
    <property type="match status" value="1"/>
</dbReference>
<accession>A0A4Q7NHF1</accession>
<sequence>MDHEIAAIHYAANRKNLPTGDDMDRLKGKVAIVTGAAQGIGAVYARGLAAEGAAVAVCDVLDATGVASDIVKQGGRAIAGKVDVTDGDSVSRFVQRVIAELGPVDVLVNNAAIFGGLTKKPFYEIATEEWDRVMTVNTRGVLEFSRAVVPGMKARNQGRIINIASATIYSGTPLLLHYVASKGAVLAMTRSMARELGDFGIGVNAIAPGITMSESVRHDYADAQQLLASQMQRRCFKREQLPEDLVGPLVFLASDDSAFVSGQTYIVDGGSTLQ</sequence>
<evidence type="ECO:0000313" key="3">
    <source>
        <dbReference type="Proteomes" id="UP000292445"/>
    </source>
</evidence>
<comment type="caution">
    <text evidence="2">The sequence shown here is derived from an EMBL/GenBank/DDBJ whole genome shotgun (WGS) entry which is preliminary data.</text>
</comment>
<dbReference type="InterPro" id="IPR020904">
    <property type="entry name" value="Sc_DH/Rdtase_CS"/>
</dbReference>
<dbReference type="AlphaFoldDB" id="A0A4Q7NHF1"/>
<evidence type="ECO:0000313" key="2">
    <source>
        <dbReference type="EMBL" id="RZS84395.1"/>
    </source>
</evidence>
<dbReference type="Pfam" id="PF13561">
    <property type="entry name" value="adh_short_C2"/>
    <property type="match status" value="1"/>
</dbReference>
<evidence type="ECO:0000256" key="1">
    <source>
        <dbReference type="ARBA" id="ARBA00006484"/>
    </source>
</evidence>
<dbReference type="PRINTS" id="PR00080">
    <property type="entry name" value="SDRFAMILY"/>
</dbReference>
<reference evidence="2 3" key="1">
    <citation type="submission" date="2019-02" db="EMBL/GenBank/DDBJ databases">
        <title>Genomic Encyclopedia of Type Strains, Phase IV (KMG-IV): sequencing the most valuable type-strain genomes for metagenomic binning, comparative biology and taxonomic classification.</title>
        <authorList>
            <person name="Goeker M."/>
        </authorList>
    </citation>
    <scope>NUCLEOTIDE SEQUENCE [LARGE SCALE GENOMIC DNA]</scope>
    <source>
        <strain evidence="2 3">K24</strain>
    </source>
</reference>
<dbReference type="GO" id="GO:0030497">
    <property type="term" value="P:fatty acid elongation"/>
    <property type="evidence" value="ECO:0007669"/>
    <property type="project" value="TreeGrafter"/>
</dbReference>
<proteinExistence type="inferred from homology"/>
<dbReference type="PROSITE" id="PS00061">
    <property type="entry name" value="ADH_SHORT"/>
    <property type="match status" value="1"/>
</dbReference>
<dbReference type="PRINTS" id="PR00081">
    <property type="entry name" value="GDHRDH"/>
</dbReference>